<dbReference type="SUPFAM" id="SSF53639">
    <property type="entry name" value="AraD/HMP-PK domain-like"/>
    <property type="match status" value="1"/>
</dbReference>
<keyword evidence="1 7" id="KW-0963">Cytoplasm</keyword>
<reference key="2">
    <citation type="submission" date="2011-08" db="EMBL/GenBank/DDBJ databases">
        <title>Genome sequence of Naumovozyma castellii.</title>
        <authorList>
            <person name="Gordon J.L."/>
            <person name="Armisen D."/>
            <person name="Proux-Wera E."/>
            <person name="OhEigeartaigh S.S."/>
            <person name="Byrne K.P."/>
            <person name="Wolfe K.H."/>
        </authorList>
    </citation>
    <scope>NUCLEOTIDE SEQUENCE</scope>
    <source>
        <strain>Type strain:CBS 4309</strain>
    </source>
</reference>
<comment type="cofactor">
    <cofactor evidence="7">
        <name>Zn(2+)</name>
        <dbReference type="ChEBI" id="CHEBI:29105"/>
    </cofactor>
    <text evidence="7">Binds 1 zinc ion per subunit.</text>
</comment>
<evidence type="ECO:0000256" key="7">
    <source>
        <dbReference type="HAMAP-Rule" id="MF_03116"/>
    </source>
</evidence>
<dbReference type="RefSeq" id="XP_003676111.1">
    <property type="nucleotide sequence ID" value="XM_003676063.1"/>
</dbReference>
<gene>
    <name evidence="9" type="primary">NCAS0D01680</name>
    <name evidence="7" type="synonym">MDE1</name>
    <name evidence="9" type="ordered locus">NCAS_0D01680</name>
</gene>
<comment type="similarity">
    <text evidence="7">Belongs to the aldolase class II family. MtnB subfamily.</text>
</comment>
<dbReference type="EMBL" id="HE576755">
    <property type="protein sequence ID" value="CCC69749.1"/>
    <property type="molecule type" value="Genomic_DNA"/>
</dbReference>
<evidence type="ECO:0000259" key="8">
    <source>
        <dbReference type="SMART" id="SM01007"/>
    </source>
</evidence>
<comment type="pathway">
    <text evidence="7">Amino-acid biosynthesis; L-methionine biosynthesis via salvage pathway; L-methionine from S-methyl-5-thio-alpha-D-ribose 1-phosphate: step 2/6.</text>
</comment>
<evidence type="ECO:0000256" key="5">
    <source>
        <dbReference type="ARBA" id="ARBA00023167"/>
    </source>
</evidence>
<dbReference type="FunFam" id="3.40.225.10:FF:000003">
    <property type="entry name" value="Methylthioribulose-1-phosphate dehydratase"/>
    <property type="match status" value="1"/>
</dbReference>
<dbReference type="KEGG" id="ncs:NCAS_0D01680"/>
<evidence type="ECO:0000313" key="10">
    <source>
        <dbReference type="Proteomes" id="UP000001640"/>
    </source>
</evidence>
<comment type="subcellular location">
    <subcellularLocation>
        <location evidence="7">Cytoplasm</location>
    </subcellularLocation>
</comment>
<evidence type="ECO:0000313" key="9">
    <source>
        <dbReference type="EMBL" id="CCC69749.1"/>
    </source>
</evidence>
<dbReference type="NCBIfam" id="TIGR03328">
    <property type="entry name" value="salvage_mtnB"/>
    <property type="match status" value="1"/>
</dbReference>
<sequence>MSKQFTTINAKPPLQHQMHTTDHHVAELHVDSNDSIHPANLICSLSRQFYNNNWCTGTGGGLSIKDPQSRLTYFTPSGVQKELMTPSDLYVRNEDGEYVNKPLVSKNYKPSACTPLFSICYEAKNAGAVIHTHSQNAVICSMIFGDEFQISNIEQIKAIPNGEVDPNTGKLKYLQNFDTLVIPIIDNMPHEDELQDSFHEILRSYPNTVAIIVRRHGIFVWGDSIAKAKIHNEAIDYLMELAIKMHKLGIPSTCPIGDEKKYLKN</sequence>
<comment type="catalytic activity">
    <reaction evidence="7">
        <text>5-(methylsulfanyl)-D-ribulose 1-phosphate = 5-methylsulfanyl-2,3-dioxopentyl phosphate + H2O</text>
        <dbReference type="Rhea" id="RHEA:15549"/>
        <dbReference type="ChEBI" id="CHEBI:15377"/>
        <dbReference type="ChEBI" id="CHEBI:58548"/>
        <dbReference type="ChEBI" id="CHEBI:58828"/>
        <dbReference type="EC" id="4.2.1.109"/>
    </reaction>
</comment>
<dbReference type="AlphaFoldDB" id="G0VDV9"/>
<dbReference type="HAMAP" id="MF_03116">
    <property type="entry name" value="Salvage_MtnB_euk"/>
    <property type="match status" value="1"/>
</dbReference>
<evidence type="ECO:0000256" key="1">
    <source>
        <dbReference type="ARBA" id="ARBA00022490"/>
    </source>
</evidence>
<dbReference type="Gene3D" id="3.40.225.10">
    <property type="entry name" value="Class II aldolase/adducin N-terminal domain"/>
    <property type="match status" value="1"/>
</dbReference>
<evidence type="ECO:0000256" key="4">
    <source>
        <dbReference type="ARBA" id="ARBA00022833"/>
    </source>
</evidence>
<keyword evidence="2 7" id="KW-0028">Amino-acid biosynthesis</keyword>
<dbReference type="eggNOG" id="KOG2631">
    <property type="taxonomic scope" value="Eukaryota"/>
</dbReference>
<dbReference type="InterPro" id="IPR027514">
    <property type="entry name" value="Salvage_MtnB_euk"/>
</dbReference>
<evidence type="ECO:0000256" key="2">
    <source>
        <dbReference type="ARBA" id="ARBA00022605"/>
    </source>
</evidence>
<dbReference type="Pfam" id="PF00596">
    <property type="entry name" value="Aldolase_II"/>
    <property type="match status" value="1"/>
</dbReference>
<evidence type="ECO:0000256" key="6">
    <source>
        <dbReference type="ARBA" id="ARBA00023239"/>
    </source>
</evidence>
<name>G0VDV9_NAUCA</name>
<dbReference type="InterPro" id="IPR017714">
    <property type="entry name" value="MethylthioRu-1-P_deHdtase_MtnB"/>
</dbReference>
<reference evidence="9 10" key="1">
    <citation type="journal article" date="2011" name="Proc. Natl. Acad. Sci. U.S.A.">
        <title>Evolutionary erosion of yeast sex chromosomes by mating-type switching accidents.</title>
        <authorList>
            <person name="Gordon J.L."/>
            <person name="Armisen D."/>
            <person name="Proux-Wera E."/>
            <person name="Oheigeartaigh S.S."/>
            <person name="Byrne K.P."/>
            <person name="Wolfe K.H."/>
        </authorList>
    </citation>
    <scope>NUCLEOTIDE SEQUENCE [LARGE SCALE GENOMIC DNA]</scope>
    <source>
        <strain evidence="10">ATCC 76901 / BCRC 22586 / CBS 4309 / NBRC 1992 / NRRL Y-12630</strain>
    </source>
</reference>
<dbReference type="GO" id="GO:0046570">
    <property type="term" value="F:methylthioribulose 1-phosphate dehydratase activity"/>
    <property type="evidence" value="ECO:0007669"/>
    <property type="project" value="UniProtKB-UniRule"/>
</dbReference>
<dbReference type="InterPro" id="IPR036409">
    <property type="entry name" value="Aldolase_II/adducin_N_sf"/>
</dbReference>
<feature type="binding site" evidence="7">
    <location>
        <position position="113"/>
    </location>
    <ligand>
        <name>substrate</name>
    </ligand>
</feature>
<protein>
    <recommendedName>
        <fullName evidence="7">Methylthioribulose-1-phosphate dehydratase</fullName>
        <shortName evidence="7">MTRu-1-P dehydratase</shortName>
        <ecNumber evidence="7">4.2.1.109</ecNumber>
    </recommendedName>
</protein>
<dbReference type="FunCoup" id="G0VDV9">
    <property type="interactions" value="266"/>
</dbReference>
<dbReference type="GeneID" id="96903356"/>
<feature type="binding site" evidence="7">
    <location>
        <position position="216"/>
    </location>
    <ligand>
        <name>Zn(2+)</name>
        <dbReference type="ChEBI" id="CHEBI:29105"/>
    </ligand>
</feature>
<proteinExistence type="inferred from homology"/>
<dbReference type="UniPathway" id="UPA00904">
    <property type="reaction ID" value="UER00875"/>
</dbReference>
<dbReference type="OMA" id="WFPGTSG"/>
<keyword evidence="4 7" id="KW-0862">Zinc</keyword>
<evidence type="ECO:0000256" key="3">
    <source>
        <dbReference type="ARBA" id="ARBA00022723"/>
    </source>
</evidence>
<keyword evidence="3 7" id="KW-0479">Metal-binding</keyword>
<organism evidence="9 10">
    <name type="scientific">Naumovozyma castellii</name>
    <name type="common">Yeast</name>
    <name type="synonym">Saccharomyces castellii</name>
    <dbReference type="NCBI Taxonomy" id="27288"/>
    <lineage>
        <taxon>Eukaryota</taxon>
        <taxon>Fungi</taxon>
        <taxon>Dikarya</taxon>
        <taxon>Ascomycota</taxon>
        <taxon>Saccharomycotina</taxon>
        <taxon>Saccharomycetes</taxon>
        <taxon>Saccharomycetales</taxon>
        <taxon>Saccharomycetaceae</taxon>
        <taxon>Naumovozyma</taxon>
    </lineage>
</organism>
<keyword evidence="10" id="KW-1185">Reference proteome</keyword>
<feature type="binding site" evidence="7">
    <location>
        <position position="133"/>
    </location>
    <ligand>
        <name>Zn(2+)</name>
        <dbReference type="ChEBI" id="CHEBI:29105"/>
    </ligand>
</feature>
<keyword evidence="6 7" id="KW-0456">Lyase</keyword>
<dbReference type="GO" id="GO:0008270">
    <property type="term" value="F:zinc ion binding"/>
    <property type="evidence" value="ECO:0007669"/>
    <property type="project" value="UniProtKB-UniRule"/>
</dbReference>
<dbReference type="InParanoid" id="G0VDV9"/>
<dbReference type="SMART" id="SM01007">
    <property type="entry name" value="Aldolase_II"/>
    <property type="match status" value="1"/>
</dbReference>
<dbReference type="GO" id="GO:0005737">
    <property type="term" value="C:cytoplasm"/>
    <property type="evidence" value="ECO:0007669"/>
    <property type="project" value="UniProtKB-SubCell"/>
</dbReference>
<comment type="function">
    <text evidence="7">Catalyzes the dehydration of methylthioribulose-1-phosphate (MTRu-1-P) into 2,3-diketo-5-methylthiopentyl-1-phosphate (DK-MTP-1-P).</text>
</comment>
<feature type="binding site" evidence="7">
    <location>
        <position position="131"/>
    </location>
    <ligand>
        <name>Zn(2+)</name>
        <dbReference type="ChEBI" id="CHEBI:29105"/>
    </ligand>
</feature>
<feature type="active site" description="Proton donor/acceptor" evidence="7">
    <location>
        <position position="154"/>
    </location>
</feature>
<dbReference type="InterPro" id="IPR001303">
    <property type="entry name" value="Aldolase_II/adducin_N"/>
</dbReference>
<dbReference type="STRING" id="1064592.G0VDV9"/>
<dbReference type="EC" id="4.2.1.109" evidence="7"/>
<dbReference type="Proteomes" id="UP000001640">
    <property type="component" value="Chromosome 4"/>
</dbReference>
<dbReference type="OrthoDB" id="191080at2759"/>
<keyword evidence="5 7" id="KW-0486">Methionine biosynthesis</keyword>
<dbReference type="GO" id="GO:0019509">
    <property type="term" value="P:L-methionine salvage from methylthioadenosine"/>
    <property type="evidence" value="ECO:0007669"/>
    <property type="project" value="UniProtKB-UniRule"/>
</dbReference>
<accession>G0VDV9</accession>
<feature type="domain" description="Class II aldolase/adducin N-terminal" evidence="8">
    <location>
        <begin position="40"/>
        <end position="243"/>
    </location>
</feature>
<dbReference type="PANTHER" id="PTHR10640:SF7">
    <property type="entry name" value="METHYLTHIORIBULOSE-1-PHOSPHATE DEHYDRATASE"/>
    <property type="match status" value="1"/>
</dbReference>
<dbReference type="HOGENOM" id="CLU_006033_4_0_1"/>
<dbReference type="PANTHER" id="PTHR10640">
    <property type="entry name" value="METHYLTHIORIBULOSE-1-PHOSPHATE DEHYDRATASE"/>
    <property type="match status" value="1"/>
</dbReference>